<accession>X1QIU0</accession>
<dbReference type="EMBL" id="BARV01026637">
    <property type="protein sequence ID" value="GAI43179.1"/>
    <property type="molecule type" value="Genomic_DNA"/>
</dbReference>
<dbReference type="AlphaFoldDB" id="X1QIU0"/>
<proteinExistence type="predicted"/>
<sequence>MSASSNRRYAKRNTRSLYQNMDRSLSKIQALREMFDDDRHAKHVELLTLIAQMFIQVQEGVVAFYRLAWGAEPGDWYADVGPQH</sequence>
<name>X1QIU0_9ZZZZ</name>
<organism evidence="1">
    <name type="scientific">marine sediment metagenome</name>
    <dbReference type="NCBI Taxonomy" id="412755"/>
    <lineage>
        <taxon>unclassified sequences</taxon>
        <taxon>metagenomes</taxon>
        <taxon>ecological metagenomes</taxon>
    </lineage>
</organism>
<comment type="caution">
    <text evidence="1">The sequence shown here is derived from an EMBL/GenBank/DDBJ whole genome shotgun (WGS) entry which is preliminary data.</text>
</comment>
<protein>
    <submittedName>
        <fullName evidence="1">Uncharacterized protein</fullName>
    </submittedName>
</protein>
<evidence type="ECO:0000313" key="1">
    <source>
        <dbReference type="EMBL" id="GAI43179.1"/>
    </source>
</evidence>
<gene>
    <name evidence="1" type="ORF">S06H3_43001</name>
</gene>
<reference evidence="1" key="1">
    <citation type="journal article" date="2014" name="Front. Microbiol.">
        <title>High frequency of phylogenetically diverse reductive dehalogenase-homologous genes in deep subseafloor sedimentary metagenomes.</title>
        <authorList>
            <person name="Kawai M."/>
            <person name="Futagami T."/>
            <person name="Toyoda A."/>
            <person name="Takaki Y."/>
            <person name="Nishi S."/>
            <person name="Hori S."/>
            <person name="Arai W."/>
            <person name="Tsubouchi T."/>
            <person name="Morono Y."/>
            <person name="Uchiyama I."/>
            <person name="Ito T."/>
            <person name="Fujiyama A."/>
            <person name="Inagaki F."/>
            <person name="Takami H."/>
        </authorList>
    </citation>
    <scope>NUCLEOTIDE SEQUENCE</scope>
    <source>
        <strain evidence="1">Expedition CK06-06</strain>
    </source>
</reference>